<gene>
    <name evidence="1" type="ORF">PGIGA_G00003050</name>
</gene>
<reference evidence="1 2" key="1">
    <citation type="journal article" date="2022" name="bioRxiv">
        <title>An ancient truncated duplication of the anti-Mullerian hormone receptor type 2 gene is a potential conserved master sex determinant in the Pangasiidae catfish family.</title>
        <authorList>
            <person name="Wen M."/>
            <person name="Pan Q."/>
            <person name="Jouanno E."/>
            <person name="Montfort J."/>
            <person name="Zahm M."/>
            <person name="Cabau C."/>
            <person name="Klopp C."/>
            <person name="Iampietro C."/>
            <person name="Roques C."/>
            <person name="Bouchez O."/>
            <person name="Castinel A."/>
            <person name="Donnadieu C."/>
            <person name="Parrinello H."/>
            <person name="Poncet C."/>
            <person name="Belmonte E."/>
            <person name="Gautier V."/>
            <person name="Avarre J.-C."/>
            <person name="Dugue R."/>
            <person name="Gustiano R."/>
            <person name="Ha T.T.T."/>
            <person name="Campet M."/>
            <person name="Sriphairoj K."/>
            <person name="Ribolli J."/>
            <person name="de Almeida F.L."/>
            <person name="Desvignes T."/>
            <person name="Postlethwait J.H."/>
            <person name="Bucao C.F."/>
            <person name="Robinson-Rechavi M."/>
            <person name="Bobe J."/>
            <person name="Herpin A."/>
            <person name="Guiguen Y."/>
        </authorList>
    </citation>
    <scope>NUCLEOTIDE SEQUENCE [LARGE SCALE GENOMIC DNA]</scope>
    <source>
        <strain evidence="1">YG-Dec2019</strain>
    </source>
</reference>
<dbReference type="EMBL" id="CM040454">
    <property type="protein sequence ID" value="MCI4374152.1"/>
    <property type="molecule type" value="Genomic_DNA"/>
</dbReference>
<organism evidence="1 2">
    <name type="scientific">Pangasianodon gigas</name>
    <name type="common">Mekong giant catfish</name>
    <name type="synonym">Pangasius gigas</name>
    <dbReference type="NCBI Taxonomy" id="30993"/>
    <lineage>
        <taxon>Eukaryota</taxon>
        <taxon>Metazoa</taxon>
        <taxon>Chordata</taxon>
        <taxon>Craniata</taxon>
        <taxon>Vertebrata</taxon>
        <taxon>Euteleostomi</taxon>
        <taxon>Actinopterygii</taxon>
        <taxon>Neopterygii</taxon>
        <taxon>Teleostei</taxon>
        <taxon>Ostariophysi</taxon>
        <taxon>Siluriformes</taxon>
        <taxon>Pangasiidae</taxon>
        <taxon>Pangasianodon</taxon>
    </lineage>
</organism>
<accession>A0ACC5W547</accession>
<proteinExistence type="predicted"/>
<evidence type="ECO:0000313" key="1">
    <source>
        <dbReference type="EMBL" id="MCI4374152.1"/>
    </source>
</evidence>
<name>A0ACC5W547_PANGG</name>
<sequence length="1366" mass="153022">MAALRPEPEESLDNQCNNSDFLEDERKEVEREGTADEAPESEEDFFQENPDAKERKESAEALNNSSVHSGFVRNGESNPCRESESAVPKARAHKADDVSQDEDLGLVWSESEEELDSRACSLSGKEGTGHELHQGTEDQTTEDLGLDTGSTIGHEDALVHDEEEELTDLSVDMECDGDSKEGEEEKGEEISEEDEGEPKGEVQSKEPEEGEDRGPGDDEECHEADVVDKQRKNRLNCRDCGKSFTRRETYDLHRHFHMHQDEQASLTCKECGLTFQHRSSLIKHRSEHKQNGMPDSALVSYKRSQLKEFREEKIFECDHCGDCFASLIRYKLHACQQSLEKPYRCPLCRKEFQYRVSINAHMQSHSLECPYRCLECNKGFQCAVTLHIHQRSHAALKPYECPDCGMVFRHRSFMEDHRRKHTEERPHRCTICGKNFKYGSLLQQHQYLHTGQKPYRCTECGKRFAFAQNMRAHCRQHKKLTSSAGFEAAITENNEMHNDTGLGSIGKENTNTNMEHQRNCPLCPQLFYKAADLRAHILTHEAEYEKLSNGKKNYKVYSCPNCPLQFLDESTLQSHALTHQVIVTPLKREVLSVASSASTDNISADGEWGDQTEKKPLRCRDCGKSFRYRSVLELHMRIHNRGYQCHVCKKSFRFSSYLQQHLIIHSGKKPYKCPDCGKDFAFLQNMKTHQRLHQQKPFRCTQCRKGYSDESQLQRHMLCHSGDKPHKCHICNKSFGLAYLLRDHLNTHTGERPHRCQECHKSFPWLSSLLVHQKIHARKRQGASQSYSSTVGSQRGRTSAVGRGRRSGRWVSNWPRMGGNVDRVMPLQQAPFTDQILQGSVPNLLGQESNVFDSDRNEQTQLMPVQLQQQWQIQIHSPLQQQSKWLSEGQSNNFRHQWQSATHLKPILPKPDGLPKIVSQQQSPGWAEVAPPGQAGTAPKQLPDNCTAQNNCDTASTSTSSPTRGCTDGPSKSEAKVQQQPPSWVNSPSSTPKSPGTADGSLSLDAKTRSPVSNTQNSPNQGLNIQGQQLSQWPVSDLAQNTNMGLGSSGKENVITFSLKTSAGTQQVNTESDKSEQPQLQQSSTLASASISTQTRQNADAVDDSAALKNTSKPLNTVTPLEMSKSVNSQEKPVNETGAQHPQLHIMPTPSQQQHQQLQLVLQPPQQIQLLQQTVQQMQPEQLQLLQQQQFHQPQTNTLGSVSVQFGAASFSHGNGSTVFGFQTTPVVSQALLNGPVQQGSQQQAPLVSASQILLNQASPFITSPLPLAPPLALPGTHPIHSIAGQLPGPAAQNIFFTPPGIINERPVMPQALPSTHVGQRTEPNKLIGQISFATDHRFRCMICGCTLPGELELQVHYMQHVQGEV</sequence>
<comment type="caution">
    <text evidence="1">The sequence shown here is derived from an EMBL/GenBank/DDBJ whole genome shotgun (WGS) entry which is preliminary data.</text>
</comment>
<protein>
    <submittedName>
        <fullName evidence="1">Uncharacterized protein</fullName>
    </submittedName>
</protein>
<keyword evidence="2" id="KW-1185">Reference proteome</keyword>
<dbReference type="Proteomes" id="UP000829447">
    <property type="component" value="Linkage Group LG1"/>
</dbReference>
<evidence type="ECO:0000313" key="2">
    <source>
        <dbReference type="Proteomes" id="UP000829447"/>
    </source>
</evidence>